<comment type="caution">
    <text evidence="1">The sequence shown here is derived from an EMBL/GenBank/DDBJ whole genome shotgun (WGS) entry which is preliminary data.</text>
</comment>
<accession>A0A644VNF7</accession>
<sequence>MASLTGSAERTFLDQVLQIAGCGCARGSGDLEIVLGAEATFEPAGTFPEHASDGLGLAFVQLVPVTIVEVCLADEEADAVECCLLGLQDNFCEPDEPIGHVERFLMLLELVVVSLALLLDGEGERDEGRLANVLRQRLFSEGATQAAVAVFEWVDALEIEVA</sequence>
<organism evidence="1">
    <name type="scientific">bioreactor metagenome</name>
    <dbReference type="NCBI Taxonomy" id="1076179"/>
    <lineage>
        <taxon>unclassified sequences</taxon>
        <taxon>metagenomes</taxon>
        <taxon>ecological metagenomes</taxon>
    </lineage>
</organism>
<evidence type="ECO:0000313" key="1">
    <source>
        <dbReference type="EMBL" id="MPL92949.1"/>
    </source>
</evidence>
<dbReference type="EMBL" id="VSSQ01000375">
    <property type="protein sequence ID" value="MPL92949.1"/>
    <property type="molecule type" value="Genomic_DNA"/>
</dbReference>
<gene>
    <name evidence="1" type="ORF">SDC9_39073</name>
</gene>
<proteinExistence type="predicted"/>
<dbReference type="AlphaFoldDB" id="A0A644VNF7"/>
<name>A0A644VNF7_9ZZZZ</name>
<reference evidence="1" key="1">
    <citation type="submission" date="2019-08" db="EMBL/GenBank/DDBJ databases">
        <authorList>
            <person name="Kucharzyk K."/>
            <person name="Murdoch R.W."/>
            <person name="Higgins S."/>
            <person name="Loffler F."/>
        </authorList>
    </citation>
    <scope>NUCLEOTIDE SEQUENCE</scope>
</reference>
<protein>
    <submittedName>
        <fullName evidence="1">Uncharacterized protein</fullName>
    </submittedName>
</protein>